<evidence type="ECO:0000256" key="7">
    <source>
        <dbReference type="ARBA" id="ARBA00022989"/>
    </source>
</evidence>
<keyword evidence="10" id="KW-0325">Glycoprotein</keyword>
<dbReference type="PRINTS" id="PR01472">
    <property type="entry name" value="ICAMVCAM1"/>
</dbReference>
<proteinExistence type="inferred from homology"/>
<evidence type="ECO:0000313" key="17">
    <source>
        <dbReference type="RefSeq" id="XP_014652435.1"/>
    </source>
</evidence>
<dbReference type="GeneID" id="101402845"/>
<keyword evidence="8 13" id="KW-0472">Membrane</keyword>
<keyword evidence="16" id="KW-1185">Reference proteome</keyword>
<evidence type="ECO:0000256" key="9">
    <source>
        <dbReference type="ARBA" id="ARBA00023157"/>
    </source>
</evidence>
<feature type="transmembrane region" description="Helical" evidence="13">
    <location>
        <begin position="484"/>
        <end position="509"/>
    </location>
</feature>
<dbReference type="SMART" id="SM00409">
    <property type="entry name" value="IG"/>
    <property type="match status" value="3"/>
</dbReference>
<dbReference type="SUPFAM" id="SSF48726">
    <property type="entry name" value="Immunoglobulin"/>
    <property type="match status" value="5"/>
</dbReference>
<dbReference type="Pfam" id="PF21146">
    <property type="entry name" value="ICAM1_3_5_D2"/>
    <property type="match status" value="1"/>
</dbReference>
<evidence type="ECO:0000256" key="3">
    <source>
        <dbReference type="ARBA" id="ARBA00022692"/>
    </source>
</evidence>
<feature type="domain" description="Immunoglobulin" evidence="15">
    <location>
        <begin position="407"/>
        <end position="475"/>
    </location>
</feature>
<keyword evidence="11" id="KW-0393">Immunoglobulin domain</keyword>
<dbReference type="InterPro" id="IPR013783">
    <property type="entry name" value="Ig-like_fold"/>
</dbReference>
<dbReference type="InterPro" id="IPR048679">
    <property type="entry name" value="ICAM1_3_5_D2"/>
</dbReference>
<evidence type="ECO:0000256" key="10">
    <source>
        <dbReference type="ARBA" id="ARBA00023180"/>
    </source>
</evidence>
<evidence type="ECO:0000259" key="15">
    <source>
        <dbReference type="SMART" id="SM00409"/>
    </source>
</evidence>
<protein>
    <submittedName>
        <fullName evidence="17">Intercellular adhesion molecule 3</fullName>
    </submittedName>
</protein>
<keyword evidence="3 13" id="KW-0812">Transmembrane</keyword>
<evidence type="ECO:0000256" key="6">
    <source>
        <dbReference type="ARBA" id="ARBA00022889"/>
    </source>
</evidence>
<evidence type="ECO:0000256" key="5">
    <source>
        <dbReference type="ARBA" id="ARBA00022737"/>
    </source>
</evidence>
<dbReference type="InterPro" id="IPR003988">
    <property type="entry name" value="ICAM"/>
</dbReference>
<comment type="similarity">
    <text evidence="2">Belongs to the immunoglobulin superfamily. ICAM family.</text>
</comment>
<feature type="chain" id="PRO_5046298795" evidence="14">
    <location>
        <begin position="31"/>
        <end position="543"/>
    </location>
</feature>
<evidence type="ECO:0000313" key="16">
    <source>
        <dbReference type="Proteomes" id="UP000694910"/>
    </source>
</evidence>
<keyword evidence="9" id="KW-1015">Disulfide bond</keyword>
<keyword evidence="7 13" id="KW-1133">Transmembrane helix</keyword>
<evidence type="ECO:0000256" key="11">
    <source>
        <dbReference type="ARBA" id="ARBA00023319"/>
    </source>
</evidence>
<feature type="signal peptide" evidence="14">
    <location>
        <begin position="1"/>
        <end position="30"/>
    </location>
</feature>
<dbReference type="RefSeq" id="XP_014652435.1">
    <property type="nucleotide sequence ID" value="XM_014796949.1"/>
</dbReference>
<evidence type="ECO:0000256" key="1">
    <source>
        <dbReference type="ARBA" id="ARBA00004479"/>
    </source>
</evidence>
<feature type="domain" description="Immunoglobulin" evidence="15">
    <location>
        <begin position="38"/>
        <end position="114"/>
    </location>
</feature>
<evidence type="ECO:0000256" key="8">
    <source>
        <dbReference type="ARBA" id="ARBA00023136"/>
    </source>
</evidence>
<dbReference type="Proteomes" id="UP000694910">
    <property type="component" value="Unplaced"/>
</dbReference>
<feature type="compositionally biased region" description="Polar residues" evidence="12">
    <location>
        <begin position="519"/>
        <end position="534"/>
    </location>
</feature>
<feature type="region of interest" description="Disordered" evidence="12">
    <location>
        <begin position="519"/>
        <end position="543"/>
    </location>
</feature>
<evidence type="ECO:0000256" key="12">
    <source>
        <dbReference type="SAM" id="MobiDB-lite"/>
    </source>
</evidence>
<reference evidence="17" key="1">
    <citation type="submission" date="2025-08" db="UniProtKB">
        <authorList>
            <consortium name="RefSeq"/>
        </authorList>
    </citation>
    <scope>IDENTIFICATION</scope>
</reference>
<dbReference type="PRINTS" id="PR01473">
    <property type="entry name" value="ICAM"/>
</dbReference>
<accession>A0ABM1DKV4</accession>
<evidence type="ECO:0000256" key="4">
    <source>
        <dbReference type="ARBA" id="ARBA00022729"/>
    </source>
</evidence>
<evidence type="ECO:0000256" key="13">
    <source>
        <dbReference type="SAM" id="Phobius"/>
    </source>
</evidence>
<sequence>MPSGRLPGACWMSLVFLLLIGCLLPAGVHGQYSLRFEPQDLVVPDGGSISVNCSTDCPHSRPILLETFLPKKSLGQGLGWAAFQLSNVTNDSQILCSTFCDGSQLSTSSNITVYRFPDRVELAPLPRWQPVGENLTLSCQVVGGAPRASLTVVLLRGEEELSRQPAVGKATQVNVTVLARREDHGANFSCSTELDLRPRGLGLFQNSSAPRQLRTFALPMRPPRLDVPRFLVGTSCQANCTLDGLFPASEAQVELALGDQTLNHTVERRGDSITATATSTWSAEQEGTREIVCSVTLGGETRETRENVTFYSFQGPILNLSELSAPEGTTVTVTCAAGSRVQVTLDGAPAVALGQPAQLQLNTTETDDKRRFFCNATLKVDGMTLYRNTSVQLHVLYGPKIDRATCPKRLKWKDNTNQVLECQARGNPKPHLRCVHQRSQLEVPVGTSFLVTLNYSGTYLCNAASSRGTYNLTVVMRVQDSNSAVVALMVALVILGLVTVLTALLYVFVIKRQSDTYQVNPRSPTWLPLTSRQPDQAGGEEPS</sequence>
<keyword evidence="5" id="KW-0677">Repeat</keyword>
<dbReference type="Pfam" id="PF03921">
    <property type="entry name" value="ICAM_N"/>
    <property type="match status" value="1"/>
</dbReference>
<dbReference type="PANTHER" id="PTHR13771">
    <property type="entry name" value="INTERCELLULAR ADHESION MOLECULE"/>
    <property type="match status" value="1"/>
</dbReference>
<feature type="domain" description="Immunoglobulin" evidence="15">
    <location>
        <begin position="320"/>
        <end position="396"/>
    </location>
</feature>
<organism evidence="16 17">
    <name type="scientific">Ceratotherium simum simum</name>
    <name type="common">Southern white rhinoceros</name>
    <dbReference type="NCBI Taxonomy" id="73337"/>
    <lineage>
        <taxon>Eukaryota</taxon>
        <taxon>Metazoa</taxon>
        <taxon>Chordata</taxon>
        <taxon>Craniata</taxon>
        <taxon>Vertebrata</taxon>
        <taxon>Euteleostomi</taxon>
        <taxon>Mammalia</taxon>
        <taxon>Eutheria</taxon>
        <taxon>Laurasiatheria</taxon>
        <taxon>Perissodactyla</taxon>
        <taxon>Rhinocerotidae</taxon>
        <taxon>Ceratotherium</taxon>
    </lineage>
</organism>
<dbReference type="InterPro" id="IPR003599">
    <property type="entry name" value="Ig_sub"/>
</dbReference>
<comment type="subcellular location">
    <subcellularLocation>
        <location evidence="1">Membrane</location>
        <topology evidence="1">Single-pass type I membrane protein</topology>
    </subcellularLocation>
</comment>
<evidence type="ECO:0000256" key="2">
    <source>
        <dbReference type="ARBA" id="ARBA00005925"/>
    </source>
</evidence>
<gene>
    <name evidence="17" type="primary">LOC101402845</name>
</gene>
<dbReference type="PROSITE" id="PS51257">
    <property type="entry name" value="PROKAR_LIPOPROTEIN"/>
    <property type="match status" value="1"/>
</dbReference>
<dbReference type="PANTHER" id="PTHR13771:SF17">
    <property type="entry name" value="INTERCELLULAR ADHESION MOLECULE 3"/>
    <property type="match status" value="1"/>
</dbReference>
<name>A0ABM1DKV4_CERSS</name>
<evidence type="ECO:0000256" key="14">
    <source>
        <dbReference type="SAM" id="SignalP"/>
    </source>
</evidence>
<dbReference type="InterPro" id="IPR047012">
    <property type="entry name" value="ICAM_VCAM"/>
</dbReference>
<dbReference type="InterPro" id="IPR013768">
    <property type="entry name" value="ICAM_N"/>
</dbReference>
<keyword evidence="4 14" id="KW-0732">Signal</keyword>
<dbReference type="Gene3D" id="2.60.40.10">
    <property type="entry name" value="Immunoglobulins"/>
    <property type="match status" value="5"/>
</dbReference>
<keyword evidence="6" id="KW-0130">Cell adhesion</keyword>
<dbReference type="InterPro" id="IPR003987">
    <property type="entry name" value="ICAM_VCAM_N"/>
</dbReference>
<dbReference type="InterPro" id="IPR036179">
    <property type="entry name" value="Ig-like_dom_sf"/>
</dbReference>